<dbReference type="Proteomes" id="UP001165263">
    <property type="component" value="Unassembled WGS sequence"/>
</dbReference>
<dbReference type="InterPro" id="IPR000780">
    <property type="entry name" value="CheR_MeTrfase"/>
</dbReference>
<dbReference type="Gene3D" id="3.40.50.150">
    <property type="entry name" value="Vaccinia Virus protein VP39"/>
    <property type="match status" value="1"/>
</dbReference>
<dbReference type="InterPro" id="IPR050903">
    <property type="entry name" value="Bact_Chemotaxis_MeTrfase"/>
</dbReference>
<dbReference type="RefSeq" id="WP_259452017.1">
    <property type="nucleotide sequence ID" value="NZ_CP119520.1"/>
</dbReference>
<dbReference type="InterPro" id="IPR011990">
    <property type="entry name" value="TPR-like_helical_dom_sf"/>
</dbReference>
<feature type="compositionally biased region" description="Pro residues" evidence="5">
    <location>
        <begin position="273"/>
        <end position="289"/>
    </location>
</feature>
<evidence type="ECO:0000256" key="4">
    <source>
        <dbReference type="PROSITE-ProRule" id="PRU00339"/>
    </source>
</evidence>
<feature type="domain" description="CheR-type methyltransferase" evidence="6">
    <location>
        <begin position="44"/>
        <end position="229"/>
    </location>
</feature>
<feature type="region of interest" description="Disordered" evidence="5">
    <location>
        <begin position="252"/>
        <end position="289"/>
    </location>
</feature>
<proteinExistence type="predicted"/>
<evidence type="ECO:0000256" key="5">
    <source>
        <dbReference type="SAM" id="MobiDB-lite"/>
    </source>
</evidence>
<evidence type="ECO:0000256" key="1">
    <source>
        <dbReference type="ARBA" id="ARBA00022603"/>
    </source>
</evidence>
<gene>
    <name evidence="7" type="ORF">NX786_27175</name>
</gene>
<dbReference type="InterPro" id="IPR029063">
    <property type="entry name" value="SAM-dependent_MTases_sf"/>
</dbReference>
<feature type="repeat" description="TPR" evidence="4">
    <location>
        <begin position="324"/>
        <end position="357"/>
    </location>
</feature>
<dbReference type="InterPro" id="IPR019734">
    <property type="entry name" value="TPR_rpt"/>
</dbReference>
<dbReference type="SUPFAM" id="SSF53335">
    <property type="entry name" value="S-adenosyl-L-methionine-dependent methyltransferases"/>
    <property type="match status" value="1"/>
</dbReference>
<evidence type="ECO:0000313" key="8">
    <source>
        <dbReference type="Proteomes" id="UP001165263"/>
    </source>
</evidence>
<evidence type="ECO:0000256" key="2">
    <source>
        <dbReference type="ARBA" id="ARBA00022679"/>
    </source>
</evidence>
<dbReference type="PROSITE" id="PS50005">
    <property type="entry name" value="TPR"/>
    <property type="match status" value="1"/>
</dbReference>
<dbReference type="PROSITE" id="PS50123">
    <property type="entry name" value="CHER"/>
    <property type="match status" value="1"/>
</dbReference>
<keyword evidence="1 7" id="KW-0489">Methyltransferase</keyword>
<comment type="caution">
    <text evidence="7">The sequence shown here is derived from an EMBL/GenBank/DDBJ whole genome shotgun (WGS) entry which is preliminary data.</text>
</comment>
<dbReference type="InterPro" id="IPR022642">
    <property type="entry name" value="CheR_C"/>
</dbReference>
<dbReference type="GO" id="GO:0008168">
    <property type="term" value="F:methyltransferase activity"/>
    <property type="evidence" value="ECO:0007669"/>
    <property type="project" value="UniProtKB-KW"/>
</dbReference>
<reference evidence="7" key="1">
    <citation type="submission" date="2022-08" db="EMBL/GenBank/DDBJ databases">
        <title>Reclassification of Massilia species as members of the genera Telluria, Duganella, Pseudoduganella, Mokoshia gen. nov. and Zemynaea gen. nov. using orthogonal and non-orthogonal genome-based approaches.</title>
        <authorList>
            <person name="Bowman J.P."/>
        </authorList>
    </citation>
    <scope>NUCLEOTIDE SEQUENCE</scope>
    <source>
        <strain evidence="7">LMG 11547</strain>
    </source>
</reference>
<dbReference type="EMBL" id="JANUHC010000012">
    <property type="protein sequence ID" value="MCS0633022.1"/>
    <property type="molecule type" value="Genomic_DNA"/>
</dbReference>
<evidence type="ECO:0000259" key="6">
    <source>
        <dbReference type="PROSITE" id="PS50123"/>
    </source>
</evidence>
<dbReference type="SMART" id="SM00028">
    <property type="entry name" value="TPR"/>
    <property type="match status" value="2"/>
</dbReference>
<name>A0ABT2C6K4_9BURK</name>
<sequence>MNLTMRLRAATSLDLSVATVERAVRERMRSGGAGIDYDPQPGTQEFDALVDLVVVPESWILRDPAVFETALRFVQTRLLTRPGRQVRVLSLPCAGGEEPYSLAMLLARAGVNPGQCRIDAIDLSHAAITRARAGRYTRNAFRGDDQGLRARFFTEDGDEQVIGPEPRDYVAFAQANLFDLDPAVTGTYDLVFCRNLLIYFDTATQQRAAARLAALLADDGLLLAGYAETPALCRHGFAPRTPRDTFALRKRGRRAADIRRAPQPHLATSPAASPAPRPPVPLGPVAPPAPRDLLAEAKAHADAGRLAQAEDACRALLTIRADDAEAWFLLGLTAECAGRPRDAENSWRRCVYLDPEHYEALCALALLAEQRRDVAQGASLRERAARVHARRGRQHA</sequence>
<dbReference type="SMART" id="SM00138">
    <property type="entry name" value="MeTrc"/>
    <property type="match status" value="1"/>
</dbReference>
<dbReference type="SUPFAM" id="SSF48452">
    <property type="entry name" value="TPR-like"/>
    <property type="match status" value="1"/>
</dbReference>
<dbReference type="PRINTS" id="PR00996">
    <property type="entry name" value="CHERMTFRASE"/>
</dbReference>
<dbReference type="PANTHER" id="PTHR24422">
    <property type="entry name" value="CHEMOTAXIS PROTEIN METHYLTRANSFERASE"/>
    <property type="match status" value="1"/>
</dbReference>
<evidence type="ECO:0000313" key="7">
    <source>
        <dbReference type="EMBL" id="MCS0633022.1"/>
    </source>
</evidence>
<keyword evidence="4" id="KW-0802">TPR repeat</keyword>
<keyword evidence="8" id="KW-1185">Reference proteome</keyword>
<accession>A0ABT2C6K4</accession>
<dbReference type="Gene3D" id="1.25.40.10">
    <property type="entry name" value="Tetratricopeptide repeat domain"/>
    <property type="match status" value="1"/>
</dbReference>
<dbReference type="PANTHER" id="PTHR24422:SF19">
    <property type="entry name" value="CHEMOTAXIS PROTEIN METHYLTRANSFERASE"/>
    <property type="match status" value="1"/>
</dbReference>
<dbReference type="Pfam" id="PF01739">
    <property type="entry name" value="CheR"/>
    <property type="match status" value="1"/>
</dbReference>
<protein>
    <submittedName>
        <fullName evidence="7">Methyltransferase</fullName>
    </submittedName>
</protein>
<dbReference type="GO" id="GO:0032259">
    <property type="term" value="P:methylation"/>
    <property type="evidence" value="ECO:0007669"/>
    <property type="project" value="UniProtKB-KW"/>
</dbReference>
<keyword evidence="2" id="KW-0808">Transferase</keyword>
<keyword evidence="3" id="KW-0949">S-adenosyl-L-methionine</keyword>
<evidence type="ECO:0000256" key="3">
    <source>
        <dbReference type="ARBA" id="ARBA00022691"/>
    </source>
</evidence>
<organism evidence="7 8">
    <name type="scientific">Telluria mixta</name>
    <dbReference type="NCBI Taxonomy" id="34071"/>
    <lineage>
        <taxon>Bacteria</taxon>
        <taxon>Pseudomonadati</taxon>
        <taxon>Pseudomonadota</taxon>
        <taxon>Betaproteobacteria</taxon>
        <taxon>Burkholderiales</taxon>
        <taxon>Oxalobacteraceae</taxon>
        <taxon>Telluria group</taxon>
        <taxon>Telluria</taxon>
    </lineage>
</organism>